<dbReference type="EMBL" id="JBHTJA010000003">
    <property type="protein sequence ID" value="MFD0899338.1"/>
    <property type="molecule type" value="Genomic_DNA"/>
</dbReference>
<evidence type="ECO:0000313" key="1">
    <source>
        <dbReference type="EMBL" id="MFD0899338.1"/>
    </source>
</evidence>
<organism evidence="1 2">
    <name type="scientific">Actinomadura sediminis</name>
    <dbReference type="NCBI Taxonomy" id="1038904"/>
    <lineage>
        <taxon>Bacteria</taxon>
        <taxon>Bacillati</taxon>
        <taxon>Actinomycetota</taxon>
        <taxon>Actinomycetes</taxon>
        <taxon>Streptosporangiales</taxon>
        <taxon>Thermomonosporaceae</taxon>
        <taxon>Actinomadura</taxon>
    </lineage>
</organism>
<name>A0ABW3EKC1_9ACTN</name>
<protein>
    <submittedName>
        <fullName evidence="1">Uncharacterized protein</fullName>
    </submittedName>
</protein>
<dbReference type="Proteomes" id="UP001596972">
    <property type="component" value="Unassembled WGS sequence"/>
</dbReference>
<dbReference type="InterPro" id="IPR045428">
    <property type="entry name" value="EACC1"/>
</dbReference>
<dbReference type="RefSeq" id="WP_378296184.1">
    <property type="nucleotide sequence ID" value="NZ_JBHTJA010000003.1"/>
</dbReference>
<accession>A0ABW3EKC1</accession>
<comment type="caution">
    <text evidence="1">The sequence shown here is derived from an EMBL/GenBank/DDBJ whole genome shotgun (WGS) entry which is preliminary data.</text>
</comment>
<sequence length="129" mass="13966">MDAANEGESRHRIDIIDDDPLRARREARELLNDLQAADGAAELNVLRDRTIDESRKGGVSADLVGVLFGGGSFVAAAVQIWLARVPQRTVVVTRPDGATLRITGREARADDERVERFLRGDDTGTDGAA</sequence>
<reference evidence="2" key="1">
    <citation type="journal article" date="2019" name="Int. J. Syst. Evol. Microbiol.">
        <title>The Global Catalogue of Microorganisms (GCM) 10K type strain sequencing project: providing services to taxonomists for standard genome sequencing and annotation.</title>
        <authorList>
            <consortium name="The Broad Institute Genomics Platform"/>
            <consortium name="The Broad Institute Genome Sequencing Center for Infectious Disease"/>
            <person name="Wu L."/>
            <person name="Ma J."/>
        </authorList>
    </citation>
    <scope>NUCLEOTIDE SEQUENCE [LARGE SCALE GENOMIC DNA]</scope>
    <source>
        <strain evidence="2">JCM 31202</strain>
    </source>
</reference>
<proteinExistence type="predicted"/>
<evidence type="ECO:0000313" key="2">
    <source>
        <dbReference type="Proteomes" id="UP001596972"/>
    </source>
</evidence>
<dbReference type="Pfam" id="PF19953">
    <property type="entry name" value="EACC1"/>
    <property type="match status" value="1"/>
</dbReference>
<keyword evidence="2" id="KW-1185">Reference proteome</keyword>
<gene>
    <name evidence="1" type="ORF">ACFQ11_02950</name>
</gene>